<dbReference type="InterPro" id="IPR013087">
    <property type="entry name" value="Znf_C2H2_type"/>
</dbReference>
<dbReference type="Gene3D" id="3.30.160.60">
    <property type="entry name" value="Classic Zinc Finger"/>
    <property type="match status" value="2"/>
</dbReference>
<reference evidence="6 7" key="1">
    <citation type="submission" date="2019-05" db="EMBL/GenBank/DDBJ databases">
        <title>Emergence of the Ug99 lineage of the wheat stem rust pathogen through somatic hybridization.</title>
        <authorList>
            <person name="Li F."/>
            <person name="Upadhyaya N.M."/>
            <person name="Sperschneider J."/>
            <person name="Matny O."/>
            <person name="Nguyen-Phuc H."/>
            <person name="Mago R."/>
            <person name="Raley C."/>
            <person name="Miller M.E."/>
            <person name="Silverstein K.A.T."/>
            <person name="Henningsen E."/>
            <person name="Hirsch C.D."/>
            <person name="Visser B."/>
            <person name="Pretorius Z.A."/>
            <person name="Steffenson B.J."/>
            <person name="Schwessinger B."/>
            <person name="Dodds P.N."/>
            <person name="Figueroa M."/>
        </authorList>
    </citation>
    <scope>NUCLEOTIDE SEQUENCE [LARGE SCALE GENOMIC DNA]</scope>
    <source>
        <strain evidence="6">21-0</strain>
    </source>
</reference>
<keyword evidence="2" id="KW-0539">Nucleus</keyword>
<evidence type="ECO:0000256" key="3">
    <source>
        <dbReference type="PROSITE-ProRule" id="PRU00042"/>
    </source>
</evidence>
<dbReference type="GO" id="GO:0003700">
    <property type="term" value="F:DNA-binding transcription factor activity"/>
    <property type="evidence" value="ECO:0007669"/>
    <property type="project" value="TreeGrafter"/>
</dbReference>
<dbReference type="EMBL" id="VSWC01000183">
    <property type="protein sequence ID" value="KAA1069682.1"/>
    <property type="molecule type" value="Genomic_DNA"/>
</dbReference>
<keyword evidence="3" id="KW-0863">Zinc-finger</keyword>
<evidence type="ECO:0000256" key="2">
    <source>
        <dbReference type="ARBA" id="ARBA00023242"/>
    </source>
</evidence>
<dbReference type="OrthoDB" id="6077919at2759"/>
<name>A0A5B0LYV1_PUCGR</name>
<keyword evidence="3" id="KW-0862">Zinc</keyword>
<feature type="domain" description="C2H2-type" evidence="5">
    <location>
        <begin position="421"/>
        <end position="456"/>
    </location>
</feature>
<gene>
    <name evidence="6" type="ORF">PGT21_031458</name>
</gene>
<dbReference type="InterPro" id="IPR052127">
    <property type="entry name" value="STE12_transcription_factor"/>
</dbReference>
<evidence type="ECO:0000313" key="7">
    <source>
        <dbReference type="Proteomes" id="UP000324748"/>
    </source>
</evidence>
<comment type="caution">
    <text evidence="6">The sequence shown here is derived from an EMBL/GenBank/DDBJ whole genome shotgun (WGS) entry which is preliminary data.</text>
</comment>
<dbReference type="PROSITE" id="PS00028">
    <property type="entry name" value="ZINC_FINGER_C2H2_1"/>
    <property type="match status" value="1"/>
</dbReference>
<dbReference type="SMART" id="SM00355">
    <property type="entry name" value="ZnF_C2H2"/>
    <property type="match status" value="2"/>
</dbReference>
<dbReference type="PROSITE" id="PS50157">
    <property type="entry name" value="ZINC_FINGER_C2H2_2"/>
    <property type="match status" value="2"/>
</dbReference>
<dbReference type="GO" id="GO:1990527">
    <property type="term" value="C:Tec1p-Ste12p-Dig1p complex"/>
    <property type="evidence" value="ECO:0007669"/>
    <property type="project" value="TreeGrafter"/>
</dbReference>
<feature type="region of interest" description="Disordered" evidence="4">
    <location>
        <begin position="499"/>
        <end position="528"/>
    </location>
</feature>
<keyword evidence="7" id="KW-1185">Reference proteome</keyword>
<feature type="compositionally biased region" description="Basic and acidic residues" evidence="4">
    <location>
        <begin position="499"/>
        <end position="511"/>
    </location>
</feature>
<dbReference type="InterPro" id="IPR036236">
    <property type="entry name" value="Znf_C2H2_sf"/>
</dbReference>
<dbReference type="Pfam" id="PF00096">
    <property type="entry name" value="zf-C2H2"/>
    <property type="match status" value="1"/>
</dbReference>
<evidence type="ECO:0000256" key="1">
    <source>
        <dbReference type="ARBA" id="ARBA00004123"/>
    </source>
</evidence>
<comment type="subcellular location">
    <subcellularLocation>
        <location evidence="1">Nucleus</location>
    </subcellularLocation>
</comment>
<dbReference type="PANTHER" id="PTHR47427">
    <property type="entry name" value="PROTEIN STE12"/>
    <property type="match status" value="1"/>
</dbReference>
<dbReference type="Proteomes" id="UP000324748">
    <property type="component" value="Unassembled WGS sequence"/>
</dbReference>
<proteinExistence type="predicted"/>
<feature type="compositionally biased region" description="Basic residues" evidence="4">
    <location>
        <begin position="518"/>
        <end position="528"/>
    </location>
</feature>
<feature type="domain" description="C2H2-type" evidence="5">
    <location>
        <begin position="457"/>
        <end position="484"/>
    </location>
</feature>
<dbReference type="GO" id="GO:0005634">
    <property type="term" value="C:nucleus"/>
    <property type="evidence" value="ECO:0007669"/>
    <property type="project" value="UniProtKB-SubCell"/>
</dbReference>
<evidence type="ECO:0000256" key="4">
    <source>
        <dbReference type="SAM" id="MobiDB-lite"/>
    </source>
</evidence>
<dbReference type="PANTHER" id="PTHR47427:SF2">
    <property type="entry name" value="C2H2-TYPE DOMAIN-CONTAINING PROTEIN"/>
    <property type="match status" value="1"/>
</dbReference>
<protein>
    <recommendedName>
        <fullName evidence="5">C2H2-type domain-containing protein</fullName>
    </recommendedName>
</protein>
<dbReference type="GO" id="GO:1990526">
    <property type="term" value="C:Ste12p-Dig1p-Dig2p complex"/>
    <property type="evidence" value="ECO:0007669"/>
    <property type="project" value="TreeGrafter"/>
</dbReference>
<organism evidence="6 7">
    <name type="scientific">Puccinia graminis f. sp. tritici</name>
    <dbReference type="NCBI Taxonomy" id="56615"/>
    <lineage>
        <taxon>Eukaryota</taxon>
        <taxon>Fungi</taxon>
        <taxon>Dikarya</taxon>
        <taxon>Basidiomycota</taxon>
        <taxon>Pucciniomycotina</taxon>
        <taxon>Pucciniomycetes</taxon>
        <taxon>Pucciniales</taxon>
        <taxon>Pucciniaceae</taxon>
        <taxon>Puccinia</taxon>
    </lineage>
</organism>
<accession>A0A5B0LYV1</accession>
<dbReference type="SUPFAM" id="SSF57667">
    <property type="entry name" value="beta-beta-alpha zinc fingers"/>
    <property type="match status" value="1"/>
</dbReference>
<dbReference type="GO" id="GO:0008270">
    <property type="term" value="F:zinc ion binding"/>
    <property type="evidence" value="ECO:0007669"/>
    <property type="project" value="UniProtKB-KW"/>
</dbReference>
<feature type="region of interest" description="Disordered" evidence="4">
    <location>
        <begin position="342"/>
        <end position="414"/>
    </location>
</feature>
<sequence>MSHSNGLALGESTSPVNVWADPRAGTVSFESTPGGALTMPGVDDFELASYCAGFDGHPGPHEVILPLQDDPNQIMHPTLYSLQTTFPQDHSYKPLHESATFNFEEGAIGTYPLHKSNETSPNFLLSTTIGYEASPSPLSSRPCTAGYEGEEMVFSPSAPVELSSHGCGFGSTDGFSFYSDFDQPGFDWNPSPKSNPQAHQIVDSSPLQYISTSLIPPPSADGLLGPQDQGGANTLIEPLPDFKFQAGPTTAAHSIIPHEISEPYPWSSAASLSHPPRPRIDGGFPHSEVFTTRCVQPTSLMCPQSVSGKPKDAGLESSQSSTYGKASFLPGNWESQGIFAAESVDDSPQPSRRLAAIKQPSTRRKTSVKEPLTAAGNTAPNGSKRAVQALSRAADDPPDPQDPAKHSTPSSALNKTPDGKFVCCRISKDTQATCGRKFQRSEHLKRHWATHDELKPFQCHICERFFGRTDNLTQHVKTHANAHGRNTKLLKAKMLQEAEESKGLRKLEHKPTAYYSRSTRRRKLQSAS</sequence>
<dbReference type="AlphaFoldDB" id="A0A5B0LYV1"/>
<keyword evidence="3" id="KW-0479">Metal-binding</keyword>
<feature type="region of interest" description="Disordered" evidence="4">
    <location>
        <begin position="302"/>
        <end position="323"/>
    </location>
</feature>
<evidence type="ECO:0000259" key="5">
    <source>
        <dbReference type="PROSITE" id="PS50157"/>
    </source>
</evidence>
<evidence type="ECO:0000313" key="6">
    <source>
        <dbReference type="EMBL" id="KAA1069682.1"/>
    </source>
</evidence>